<dbReference type="Proteomes" id="UP000187609">
    <property type="component" value="Unassembled WGS sequence"/>
</dbReference>
<feature type="non-terminal residue" evidence="1">
    <location>
        <position position="87"/>
    </location>
</feature>
<dbReference type="AlphaFoldDB" id="A0A1J6KUC7"/>
<dbReference type="PANTHER" id="PTHR33116">
    <property type="entry name" value="REVERSE TRANSCRIPTASE ZINC-BINDING DOMAIN-CONTAINING PROTEIN-RELATED-RELATED"/>
    <property type="match status" value="1"/>
</dbReference>
<evidence type="ECO:0000313" key="2">
    <source>
        <dbReference type="Proteomes" id="UP000187609"/>
    </source>
</evidence>
<proteinExistence type="predicted"/>
<reference evidence="1" key="1">
    <citation type="submission" date="2016-11" db="EMBL/GenBank/DDBJ databases">
        <title>The genome of Nicotiana attenuata.</title>
        <authorList>
            <person name="Xu S."/>
            <person name="Brockmoeller T."/>
            <person name="Gaquerel E."/>
            <person name="Navarro A."/>
            <person name="Kuhl H."/>
            <person name="Gase K."/>
            <person name="Ling Z."/>
            <person name="Zhou W."/>
            <person name="Kreitzer C."/>
            <person name="Stanke M."/>
            <person name="Tang H."/>
            <person name="Lyons E."/>
            <person name="Pandey P."/>
            <person name="Pandey S.P."/>
            <person name="Timmermann B."/>
            <person name="Baldwin I.T."/>
        </authorList>
    </citation>
    <scope>NUCLEOTIDE SEQUENCE [LARGE SCALE GENOMIC DNA]</scope>
    <source>
        <strain evidence="1">UT</strain>
    </source>
</reference>
<gene>
    <name evidence="1" type="ORF">A4A49_56174</name>
</gene>
<comment type="caution">
    <text evidence="1">The sequence shown here is derived from an EMBL/GenBank/DDBJ whole genome shotgun (WGS) entry which is preliminary data.</text>
</comment>
<dbReference type="SMR" id="A0A1J6KUC7"/>
<protein>
    <submittedName>
        <fullName evidence="1">Uncharacterized protein</fullName>
    </submittedName>
</protein>
<keyword evidence="2" id="KW-1185">Reference proteome</keyword>
<name>A0A1J6KUC7_NICAT</name>
<feature type="non-terminal residue" evidence="1">
    <location>
        <position position="1"/>
    </location>
</feature>
<evidence type="ECO:0000313" key="1">
    <source>
        <dbReference type="EMBL" id="OIT26379.1"/>
    </source>
</evidence>
<dbReference type="EMBL" id="MJEQ01002845">
    <property type="protein sequence ID" value="OIT26379.1"/>
    <property type="molecule type" value="Genomic_DNA"/>
</dbReference>
<dbReference type="PANTHER" id="PTHR33116:SF66">
    <property type="entry name" value="REVERSE TRANSCRIPTASE ZINC-BINDING DOMAIN-CONTAINING PROTEIN"/>
    <property type="match status" value="1"/>
</dbReference>
<accession>A0A1J6KUC7</accession>
<dbReference type="Gramene" id="OIT26379">
    <property type="protein sequence ID" value="OIT26379"/>
    <property type="gene ID" value="A4A49_56174"/>
</dbReference>
<organism evidence="1 2">
    <name type="scientific">Nicotiana attenuata</name>
    <name type="common">Coyote tobacco</name>
    <dbReference type="NCBI Taxonomy" id="49451"/>
    <lineage>
        <taxon>Eukaryota</taxon>
        <taxon>Viridiplantae</taxon>
        <taxon>Streptophyta</taxon>
        <taxon>Embryophyta</taxon>
        <taxon>Tracheophyta</taxon>
        <taxon>Spermatophyta</taxon>
        <taxon>Magnoliopsida</taxon>
        <taxon>eudicotyledons</taxon>
        <taxon>Gunneridae</taxon>
        <taxon>Pentapetalae</taxon>
        <taxon>asterids</taxon>
        <taxon>lamiids</taxon>
        <taxon>Solanales</taxon>
        <taxon>Solanaceae</taxon>
        <taxon>Nicotianoideae</taxon>
        <taxon>Nicotianeae</taxon>
        <taxon>Nicotiana</taxon>
    </lineage>
</organism>
<sequence>LHQCFNQFSDASVLKANLGKRSVYFGGVRRDNIERIQHELGFSTGELPFRYLGVPLPTKKLSLLQWQSLIEKIVAKISSWTAKKLSY</sequence>